<dbReference type="EMBL" id="JBHSMJ010000026">
    <property type="protein sequence ID" value="MFC5450497.1"/>
    <property type="molecule type" value="Genomic_DNA"/>
</dbReference>
<proteinExistence type="predicted"/>
<organism evidence="1 2">
    <name type="scientific">Paenibacillus aestuarii</name>
    <dbReference type="NCBI Taxonomy" id="516965"/>
    <lineage>
        <taxon>Bacteria</taxon>
        <taxon>Bacillati</taxon>
        <taxon>Bacillota</taxon>
        <taxon>Bacilli</taxon>
        <taxon>Bacillales</taxon>
        <taxon>Paenibacillaceae</taxon>
        <taxon>Paenibacillus</taxon>
    </lineage>
</organism>
<reference evidence="2" key="1">
    <citation type="journal article" date="2019" name="Int. J. Syst. Evol. Microbiol.">
        <title>The Global Catalogue of Microorganisms (GCM) 10K type strain sequencing project: providing services to taxonomists for standard genome sequencing and annotation.</title>
        <authorList>
            <consortium name="The Broad Institute Genomics Platform"/>
            <consortium name="The Broad Institute Genome Sequencing Center for Infectious Disease"/>
            <person name="Wu L."/>
            <person name="Ma J."/>
        </authorList>
    </citation>
    <scope>NUCLEOTIDE SEQUENCE [LARGE SCALE GENOMIC DNA]</scope>
    <source>
        <strain evidence="2">KACC 11904</strain>
    </source>
</reference>
<comment type="caution">
    <text evidence="1">The sequence shown here is derived from an EMBL/GenBank/DDBJ whole genome shotgun (WGS) entry which is preliminary data.</text>
</comment>
<dbReference type="RefSeq" id="WP_270885304.1">
    <property type="nucleotide sequence ID" value="NZ_JAQFVF010000088.1"/>
</dbReference>
<keyword evidence="2" id="KW-1185">Reference proteome</keyword>
<sequence>MQKTVLQLGEIGLEAASLRPCSLQLGKIGLTPSTRLRLEPRRRSFGPPMPSILSEKSYALESA</sequence>
<dbReference type="Proteomes" id="UP001596044">
    <property type="component" value="Unassembled WGS sequence"/>
</dbReference>
<protein>
    <submittedName>
        <fullName evidence="1">Uncharacterized protein</fullName>
    </submittedName>
</protein>
<accession>A0ABW0KCR6</accession>
<name>A0ABW0KCR6_9BACL</name>
<evidence type="ECO:0000313" key="1">
    <source>
        <dbReference type="EMBL" id="MFC5450497.1"/>
    </source>
</evidence>
<evidence type="ECO:0000313" key="2">
    <source>
        <dbReference type="Proteomes" id="UP001596044"/>
    </source>
</evidence>
<gene>
    <name evidence="1" type="ORF">ACFPOG_19780</name>
</gene>